<organism evidence="3 4">
    <name type="scientific">Zasmidium cellare</name>
    <name type="common">Wine cellar mold</name>
    <name type="synonym">Racodium cellare</name>
    <dbReference type="NCBI Taxonomy" id="395010"/>
    <lineage>
        <taxon>Eukaryota</taxon>
        <taxon>Fungi</taxon>
        <taxon>Dikarya</taxon>
        <taxon>Ascomycota</taxon>
        <taxon>Pezizomycotina</taxon>
        <taxon>Dothideomycetes</taxon>
        <taxon>Dothideomycetidae</taxon>
        <taxon>Mycosphaerellales</taxon>
        <taxon>Mycosphaerellaceae</taxon>
        <taxon>Zasmidium</taxon>
    </lineage>
</organism>
<name>A0ABR0E937_ZASCE</name>
<dbReference type="Gene3D" id="3.40.50.720">
    <property type="entry name" value="NAD(P)-binding Rossmann-like Domain"/>
    <property type="match status" value="1"/>
</dbReference>
<dbReference type="SUPFAM" id="SSF51735">
    <property type="entry name" value="NAD(P)-binding Rossmann-fold domains"/>
    <property type="match status" value="1"/>
</dbReference>
<evidence type="ECO:0000256" key="1">
    <source>
        <dbReference type="ARBA" id="ARBA00006484"/>
    </source>
</evidence>
<keyword evidence="2" id="KW-0560">Oxidoreductase</keyword>
<evidence type="ECO:0000313" key="4">
    <source>
        <dbReference type="Proteomes" id="UP001305779"/>
    </source>
</evidence>
<dbReference type="Proteomes" id="UP001305779">
    <property type="component" value="Unassembled WGS sequence"/>
</dbReference>
<keyword evidence="4" id="KW-1185">Reference proteome</keyword>
<proteinExistence type="inferred from homology"/>
<protein>
    <submittedName>
        <fullName evidence="3">Uncharacterized protein</fullName>
    </submittedName>
</protein>
<sequence>MVSPTSSRPVVLVLGAGPGIGASVAARFADAGYAVALAARSLATRKPNPFRLEIHADLSNTTAIADVFSVVENEFGVPPSVVVYNGELLDNFKSHENNVLTLLAASRTLAEPDDPLGTINTAEYTMDLTIGLHAAVAAAQAAVRGFKRLPESYSRTYIYSGNKLNVMSDPKAWTFGIARTGAAHLIWDCSLAYRAQGYKFYFTDERLEDGSPSRELMDPVERAAVYLRLCEADYQQPWHYTYVKGRGYVDFRGSDTPWAVTAPRE</sequence>
<dbReference type="PANTHER" id="PTHR43669">
    <property type="entry name" value="5-KETO-D-GLUCONATE 5-REDUCTASE"/>
    <property type="match status" value="1"/>
</dbReference>
<reference evidence="3 4" key="1">
    <citation type="journal article" date="2023" name="G3 (Bethesda)">
        <title>A chromosome-level genome assembly of Zasmidium syzygii isolated from banana leaves.</title>
        <authorList>
            <person name="van Westerhoven A.C."/>
            <person name="Mehrabi R."/>
            <person name="Talebi R."/>
            <person name="Steentjes M.B.F."/>
            <person name="Corcolon B."/>
            <person name="Chong P.A."/>
            <person name="Kema G.H.J."/>
            <person name="Seidl M.F."/>
        </authorList>
    </citation>
    <scope>NUCLEOTIDE SEQUENCE [LARGE SCALE GENOMIC DNA]</scope>
    <source>
        <strain evidence="3 4">P124</strain>
    </source>
</reference>
<evidence type="ECO:0000313" key="3">
    <source>
        <dbReference type="EMBL" id="KAK4497608.1"/>
    </source>
</evidence>
<dbReference type="InterPro" id="IPR036291">
    <property type="entry name" value="NAD(P)-bd_dom_sf"/>
</dbReference>
<dbReference type="EMBL" id="JAXOVC010000008">
    <property type="protein sequence ID" value="KAK4497608.1"/>
    <property type="molecule type" value="Genomic_DNA"/>
</dbReference>
<comment type="similarity">
    <text evidence="1">Belongs to the short-chain dehydrogenases/reductases (SDR) family.</text>
</comment>
<comment type="caution">
    <text evidence="3">The sequence shown here is derived from an EMBL/GenBank/DDBJ whole genome shotgun (WGS) entry which is preliminary data.</text>
</comment>
<evidence type="ECO:0000256" key="2">
    <source>
        <dbReference type="ARBA" id="ARBA00023002"/>
    </source>
</evidence>
<gene>
    <name evidence="3" type="ORF">PRZ48_010261</name>
</gene>
<dbReference type="PANTHER" id="PTHR43669:SF4">
    <property type="entry name" value="SHORT-CHAIN DEHYDROGENASE"/>
    <property type="match status" value="1"/>
</dbReference>
<accession>A0ABR0E937</accession>